<feature type="compositionally biased region" description="Pro residues" evidence="1">
    <location>
        <begin position="245"/>
        <end position="269"/>
    </location>
</feature>
<dbReference type="STRING" id="692275.M3ATK4"/>
<evidence type="ECO:0000313" key="2">
    <source>
        <dbReference type="EMBL" id="EMF08844.1"/>
    </source>
</evidence>
<dbReference type="EMBL" id="KB456270">
    <property type="protein sequence ID" value="EMF08844.1"/>
    <property type="molecule type" value="Genomic_DNA"/>
</dbReference>
<evidence type="ECO:0000313" key="3">
    <source>
        <dbReference type="Proteomes" id="UP000016931"/>
    </source>
</evidence>
<feature type="region of interest" description="Disordered" evidence="1">
    <location>
        <begin position="117"/>
        <end position="282"/>
    </location>
</feature>
<dbReference type="Proteomes" id="UP000016931">
    <property type="component" value="Unassembled WGS sequence"/>
</dbReference>
<proteinExistence type="predicted"/>
<gene>
    <name evidence="2" type="ORF">SEPMUDRAFT_120738</name>
</gene>
<feature type="compositionally biased region" description="Low complexity" evidence="1">
    <location>
        <begin position="181"/>
        <end position="193"/>
    </location>
</feature>
<evidence type="ECO:0000256" key="1">
    <source>
        <dbReference type="SAM" id="MobiDB-lite"/>
    </source>
</evidence>
<dbReference type="AlphaFoldDB" id="M3ATK4"/>
<reference evidence="2 3" key="1">
    <citation type="journal article" date="2012" name="PLoS Pathog.">
        <title>Diverse lifestyles and strategies of plant pathogenesis encoded in the genomes of eighteen Dothideomycetes fungi.</title>
        <authorList>
            <person name="Ohm R.A."/>
            <person name="Feau N."/>
            <person name="Henrissat B."/>
            <person name="Schoch C.L."/>
            <person name="Horwitz B.A."/>
            <person name="Barry K.W."/>
            <person name="Condon B.J."/>
            <person name="Copeland A.C."/>
            <person name="Dhillon B."/>
            <person name="Glaser F."/>
            <person name="Hesse C.N."/>
            <person name="Kosti I."/>
            <person name="LaButti K."/>
            <person name="Lindquist E.A."/>
            <person name="Lucas S."/>
            <person name="Salamov A.A."/>
            <person name="Bradshaw R.E."/>
            <person name="Ciuffetti L."/>
            <person name="Hamelin R.C."/>
            <person name="Kema G.H.J."/>
            <person name="Lawrence C."/>
            <person name="Scott J.A."/>
            <person name="Spatafora J.W."/>
            <person name="Turgeon B.G."/>
            <person name="de Wit P.J.G.M."/>
            <person name="Zhong S."/>
            <person name="Goodwin S.B."/>
            <person name="Grigoriev I.V."/>
        </authorList>
    </citation>
    <scope>NUCLEOTIDE SEQUENCE [LARGE SCALE GENOMIC DNA]</scope>
    <source>
        <strain evidence="2 3">SO2202</strain>
    </source>
</reference>
<keyword evidence="3" id="KW-1185">Reference proteome</keyword>
<organism evidence="2 3">
    <name type="scientific">Sphaerulina musiva (strain SO2202)</name>
    <name type="common">Poplar stem canker fungus</name>
    <name type="synonym">Septoria musiva</name>
    <dbReference type="NCBI Taxonomy" id="692275"/>
    <lineage>
        <taxon>Eukaryota</taxon>
        <taxon>Fungi</taxon>
        <taxon>Dikarya</taxon>
        <taxon>Ascomycota</taxon>
        <taxon>Pezizomycotina</taxon>
        <taxon>Dothideomycetes</taxon>
        <taxon>Dothideomycetidae</taxon>
        <taxon>Mycosphaerellales</taxon>
        <taxon>Mycosphaerellaceae</taxon>
        <taxon>Sphaerulina</taxon>
    </lineage>
</organism>
<name>M3ATK4_SPHMS</name>
<dbReference type="OMA" id="CDMANKD"/>
<dbReference type="eggNOG" id="ENOG502RM7J">
    <property type="taxonomic scope" value="Eukaryota"/>
</dbReference>
<dbReference type="HOGENOM" id="CLU_731911_0_0_1"/>
<dbReference type="GeneID" id="27898770"/>
<accession>M3ATK4</accession>
<dbReference type="RefSeq" id="XP_016756965.1">
    <property type="nucleotide sequence ID" value="XM_016901633.1"/>
</dbReference>
<feature type="compositionally biased region" description="Polar residues" evidence="1">
    <location>
        <begin position="140"/>
        <end position="155"/>
    </location>
</feature>
<protein>
    <submittedName>
        <fullName evidence="2">Uncharacterized protein</fullName>
    </submittedName>
</protein>
<dbReference type="OrthoDB" id="10250354at2759"/>
<sequence length="378" mass="42199">MPSTAALNALGLNICELRQIIKVDREASTKLEVRITKVRQDIKNGRRLPEKTVEKMESLNKDMTKELVQHIEKIEEQKVLTTTDRELLQALNAQLAICDRSGMQLAELRDLEQELHRRQRKDSAYDEPLPLGGTPRRPSKASTLYTPADISSSYTPAISNPLPPPPPYTPAHNISQPMFTPPSSYSPRSSSFSLDYVGHQAPRRKSAERRHSLFTPPFGHATSSSIKPPSPPVHLGSVPLGAHYPTPPSPMSSRSMPPPSPPVNTPPRAEPMRRNSSKTARKVGAGIGAGAGEYQYYSYADYDDSEDEDVIAEWSKSDWPLLYRILDIDPSTDPDVLLLLAKRQLERLSLRHNPSRFPDDPDAPTRWYVFSTSHVGND</sequence>